<proteinExistence type="predicted"/>
<evidence type="ECO:0000313" key="3">
    <source>
        <dbReference type="EMBL" id="CAB4838267.1"/>
    </source>
</evidence>
<dbReference type="EMBL" id="CAFARE010000008">
    <property type="protein sequence ID" value="CAB4838267.1"/>
    <property type="molecule type" value="Genomic_DNA"/>
</dbReference>
<accession>A0A6J6WCX7</accession>
<dbReference type="InterPro" id="IPR034660">
    <property type="entry name" value="DinB/YfiT-like"/>
</dbReference>
<dbReference type="EMBL" id="CAFAAA010000021">
    <property type="protein sequence ID" value="CAB4781246.1"/>
    <property type="molecule type" value="Genomic_DNA"/>
</dbReference>
<evidence type="ECO:0000259" key="1">
    <source>
        <dbReference type="Pfam" id="PF12867"/>
    </source>
</evidence>
<reference evidence="2" key="1">
    <citation type="submission" date="2020-05" db="EMBL/GenBank/DDBJ databases">
        <authorList>
            <person name="Chiriac C."/>
            <person name="Salcher M."/>
            <person name="Ghai R."/>
            <person name="Kavagutti S V."/>
        </authorList>
    </citation>
    <scope>NUCLEOTIDE SEQUENCE</scope>
</reference>
<dbReference type="Pfam" id="PF12867">
    <property type="entry name" value="DinB_2"/>
    <property type="match status" value="1"/>
</dbReference>
<evidence type="ECO:0000313" key="2">
    <source>
        <dbReference type="EMBL" id="CAB4781246.1"/>
    </source>
</evidence>
<organism evidence="2">
    <name type="scientific">freshwater metagenome</name>
    <dbReference type="NCBI Taxonomy" id="449393"/>
    <lineage>
        <taxon>unclassified sequences</taxon>
        <taxon>metagenomes</taxon>
        <taxon>ecological metagenomes</taxon>
    </lineage>
</organism>
<dbReference type="AlphaFoldDB" id="A0A6J6WCX7"/>
<dbReference type="Gene3D" id="1.20.120.450">
    <property type="entry name" value="dinb family like domain"/>
    <property type="match status" value="1"/>
</dbReference>
<feature type="domain" description="DinB-like" evidence="1">
    <location>
        <begin position="10"/>
        <end position="145"/>
    </location>
</feature>
<dbReference type="InterPro" id="IPR024775">
    <property type="entry name" value="DinB-like"/>
</dbReference>
<gene>
    <name evidence="2" type="ORF">UFOPK2942_00763</name>
    <name evidence="3" type="ORF">UFOPK3232_00391</name>
</gene>
<name>A0A6J6WCX7_9ZZZZ</name>
<dbReference type="SUPFAM" id="SSF109854">
    <property type="entry name" value="DinB/YfiT-like putative metalloenzymes"/>
    <property type="match status" value="1"/>
</dbReference>
<protein>
    <submittedName>
        <fullName evidence="2">Unannotated protein</fullName>
    </submittedName>
</protein>
<sequence>MSNELLQTYRKNIDGFLARAKEFNDASANQIHSAGEWSPAYVIHHVADGEMHFAIRYFNSLTIDSPQIINFNEDLYPAVLNYQGRDWRNSLALIESIANLVVAALAGISTQQWASKSIHPELGEVTLELLISKACSHTLAHTQQLLDSEI</sequence>